<dbReference type="GO" id="GO:0032259">
    <property type="term" value="P:methylation"/>
    <property type="evidence" value="ECO:0007669"/>
    <property type="project" value="UniProtKB-KW"/>
</dbReference>
<evidence type="ECO:0000313" key="3">
    <source>
        <dbReference type="Proteomes" id="UP000094526"/>
    </source>
</evidence>
<evidence type="ECO:0000259" key="1">
    <source>
        <dbReference type="Pfam" id="PF13847"/>
    </source>
</evidence>
<dbReference type="PANTHER" id="PTHR43591:SF24">
    <property type="entry name" value="2-METHOXY-6-POLYPRENYL-1,4-BENZOQUINOL METHYLASE, MITOCHONDRIAL"/>
    <property type="match status" value="1"/>
</dbReference>
<dbReference type="Proteomes" id="UP000094526">
    <property type="component" value="Unassembled WGS sequence"/>
</dbReference>
<accession>A0A1C1CNP8</accession>
<organism evidence="2 3">
    <name type="scientific">Cladophialophora carrionii</name>
    <dbReference type="NCBI Taxonomy" id="86049"/>
    <lineage>
        <taxon>Eukaryota</taxon>
        <taxon>Fungi</taxon>
        <taxon>Dikarya</taxon>
        <taxon>Ascomycota</taxon>
        <taxon>Pezizomycotina</taxon>
        <taxon>Eurotiomycetes</taxon>
        <taxon>Chaetothyriomycetidae</taxon>
        <taxon>Chaetothyriales</taxon>
        <taxon>Herpotrichiellaceae</taxon>
        <taxon>Cladophialophora</taxon>
    </lineage>
</organism>
<protein>
    <submittedName>
        <fullName evidence="2">Putative methyltransferase</fullName>
    </submittedName>
</protein>
<dbReference type="VEuPathDB" id="FungiDB:CLCR_07485"/>
<name>A0A1C1CNP8_9EURO</name>
<feature type="domain" description="Methyltransferase" evidence="1">
    <location>
        <begin position="47"/>
        <end position="165"/>
    </location>
</feature>
<sequence>MSSKPSEAVLQASASCGYTQGHSAAVIASHASRTVHNSAAFLLPHLKPDFTVLDLGCGPGTITRGFCSYVPQGKVIGIDAAESVIEQALSSAPTAKYPNLSFQVGDITARLPFNDGSVDVVYTSQTILHLPAPVAVMKEAHRVLKPGGMLAMRETDSMVWHPSSAGTEAYCVALGKAVPPGAQGSGTGRRLHVWAKEAGFSAAKMQVGTGGMCYAAPDLSRWWADVHVQRLRGEVGKKWLEDLKLVRDQNGIDEMVAGLKAWGDNEQAWYAAFQGEVICWK</sequence>
<dbReference type="Pfam" id="PF13847">
    <property type="entry name" value="Methyltransf_31"/>
    <property type="match status" value="1"/>
</dbReference>
<dbReference type="AlphaFoldDB" id="A0A1C1CNP8"/>
<keyword evidence="2" id="KW-0489">Methyltransferase</keyword>
<dbReference type="GO" id="GO:0008168">
    <property type="term" value="F:methyltransferase activity"/>
    <property type="evidence" value="ECO:0007669"/>
    <property type="project" value="UniProtKB-KW"/>
</dbReference>
<dbReference type="SUPFAM" id="SSF53335">
    <property type="entry name" value="S-adenosyl-L-methionine-dependent methyltransferases"/>
    <property type="match status" value="1"/>
</dbReference>
<dbReference type="Gene3D" id="3.40.50.150">
    <property type="entry name" value="Vaccinia Virus protein VP39"/>
    <property type="match status" value="1"/>
</dbReference>
<reference evidence="3" key="1">
    <citation type="submission" date="2015-07" db="EMBL/GenBank/DDBJ databases">
        <authorList>
            <person name="Teixeira M.M."/>
            <person name="Souza R.C."/>
            <person name="Almeida L.G."/>
            <person name="Vicente V.A."/>
            <person name="de Hoog S."/>
            <person name="Bocca A.L."/>
            <person name="de Almeida S.R."/>
            <person name="Vasconcelos A.T."/>
            <person name="Felipe M.S."/>
        </authorList>
    </citation>
    <scope>NUCLEOTIDE SEQUENCE [LARGE SCALE GENOMIC DNA]</scope>
    <source>
        <strain evidence="3">KSF</strain>
    </source>
</reference>
<evidence type="ECO:0000313" key="2">
    <source>
        <dbReference type="EMBL" id="OCT50102.1"/>
    </source>
</evidence>
<dbReference type="OrthoDB" id="10017101at2759"/>
<keyword evidence="2" id="KW-0808">Transferase</keyword>
<dbReference type="eggNOG" id="KOG1269">
    <property type="taxonomic scope" value="Eukaryota"/>
</dbReference>
<dbReference type="EMBL" id="LGRB01000010">
    <property type="protein sequence ID" value="OCT50102.1"/>
    <property type="molecule type" value="Genomic_DNA"/>
</dbReference>
<dbReference type="STRING" id="86049.A0A1C1CNP8"/>
<dbReference type="InterPro" id="IPR025714">
    <property type="entry name" value="Methyltranfer_dom"/>
</dbReference>
<dbReference type="PANTHER" id="PTHR43591">
    <property type="entry name" value="METHYLTRANSFERASE"/>
    <property type="match status" value="1"/>
</dbReference>
<comment type="caution">
    <text evidence="2">The sequence shown here is derived from an EMBL/GenBank/DDBJ whole genome shotgun (WGS) entry which is preliminary data.</text>
</comment>
<dbReference type="CDD" id="cd02440">
    <property type="entry name" value="AdoMet_MTases"/>
    <property type="match status" value="1"/>
</dbReference>
<proteinExistence type="predicted"/>
<dbReference type="InterPro" id="IPR029063">
    <property type="entry name" value="SAM-dependent_MTases_sf"/>
</dbReference>
<gene>
    <name evidence="2" type="ORF">CLCR_07485</name>
</gene>
<keyword evidence="3" id="KW-1185">Reference proteome</keyword>
<dbReference type="VEuPathDB" id="FungiDB:G647_09014"/>